<feature type="domain" description="PLD phosphodiesterase" evidence="2">
    <location>
        <begin position="390"/>
        <end position="417"/>
    </location>
</feature>
<dbReference type="SMART" id="SM01027">
    <property type="entry name" value="Beta-Casp"/>
    <property type="match status" value="1"/>
</dbReference>
<dbReference type="InterPro" id="IPR001736">
    <property type="entry name" value="PLipase_D/transphosphatidylase"/>
</dbReference>
<evidence type="ECO:0000313" key="4">
    <source>
        <dbReference type="Proteomes" id="UP000075398"/>
    </source>
</evidence>
<dbReference type="EMBL" id="LNGC01000246">
    <property type="protein sequence ID" value="KYC45068.1"/>
    <property type="molecule type" value="Genomic_DNA"/>
</dbReference>
<dbReference type="InterPro" id="IPR022712">
    <property type="entry name" value="Beta_Casp"/>
</dbReference>
<dbReference type="PANTHER" id="PTHR11203:SF37">
    <property type="entry name" value="INTEGRATOR COMPLEX SUBUNIT 11"/>
    <property type="match status" value="1"/>
</dbReference>
<dbReference type="SUPFAM" id="SSF56024">
    <property type="entry name" value="Phospholipase D/nuclease"/>
    <property type="match status" value="1"/>
</dbReference>
<sequence>MCLDTPHGRLLYTGDIGSDVKTLNPVKKRIPGVDYLIIESTYGMKSDIHPPMEGREKDLIQIIKETRKKRGNVLIPVFALGRGQDIMMILKEAKEKGLLPQPIYVEGMLLKANDIYDNYPEWMNKKMFNLFKKESPFNSNMFREVWNRKKIIQSKEPIIVVTTAGMMSGGPVIDYFKSWAPDEKNSLILVGYQVEETFGRQILDGLREFKDEDGDMKKINCRVDWIEFSAHADHPALVDYVSSFDEPPKKVFLNHGDPKKLEELWEEIDKITECIVADPKVYYTLDGETLQEEISSQKVIYEKLPPLDSAFQIIFTTPQDKIIKDRSINLIENTQNELLIAGYLDDSIVSFIIDVVKRGAKVRAIFRHITRPGNKKAFKILKKNGAEVRVNRESHARFIVSDNREAMISSADLTRDSFYDHFEAGILTGDKETIKKLREFFYKMWDQSAEGYVKD</sequence>
<dbReference type="Gene3D" id="3.60.15.10">
    <property type="entry name" value="Ribonuclease Z/Hydroxyacylglutathione hydrolase-like"/>
    <property type="match status" value="1"/>
</dbReference>
<dbReference type="AlphaFoldDB" id="A0A150IJK1"/>
<dbReference type="Pfam" id="PF07521">
    <property type="entry name" value="RMMBL"/>
    <property type="match status" value="1"/>
</dbReference>
<dbReference type="Gene3D" id="3.30.870.10">
    <property type="entry name" value="Endonuclease Chain A"/>
    <property type="match status" value="1"/>
</dbReference>
<dbReference type="Pfam" id="PF13091">
    <property type="entry name" value="PLDc_2"/>
    <property type="match status" value="1"/>
</dbReference>
<dbReference type="Proteomes" id="UP000075398">
    <property type="component" value="Unassembled WGS sequence"/>
</dbReference>
<dbReference type="InterPro" id="IPR050698">
    <property type="entry name" value="MBL"/>
</dbReference>
<name>A0A150IJK1_9EURY</name>
<reference evidence="3 4" key="1">
    <citation type="journal article" date="2016" name="ISME J.">
        <title>Chasing the elusive Euryarchaeota class WSA2: genomes reveal a uniquely fastidious methyl-reducing methanogen.</title>
        <authorList>
            <person name="Nobu M.K."/>
            <person name="Narihiro T."/>
            <person name="Kuroda K."/>
            <person name="Mei R."/>
            <person name="Liu W.T."/>
        </authorList>
    </citation>
    <scope>NUCLEOTIDE SEQUENCE [LARGE SCALE GENOMIC DNA]</scope>
    <source>
        <strain evidence="3">U1lsi0528_Bin055</strain>
    </source>
</reference>
<organism evidence="3 4">
    <name type="scientific">Candidatus Methanofastidiosum methylothiophilum</name>
    <dbReference type="NCBI Taxonomy" id="1705564"/>
    <lineage>
        <taxon>Archaea</taxon>
        <taxon>Methanobacteriati</taxon>
        <taxon>Methanobacteriota</taxon>
        <taxon>Stenosarchaea group</taxon>
        <taxon>Candidatus Methanofastidiosia</taxon>
        <taxon>Candidatus Methanofastidiosales</taxon>
        <taxon>Candidatus Methanofastidiosaceae</taxon>
        <taxon>Candidatus Methanofastidiosum</taxon>
    </lineage>
</organism>
<dbReference type="PANTHER" id="PTHR11203">
    <property type="entry name" value="CLEAVAGE AND POLYADENYLATION SPECIFICITY FACTOR FAMILY MEMBER"/>
    <property type="match status" value="1"/>
</dbReference>
<accession>A0A150IJK1</accession>
<evidence type="ECO:0000313" key="3">
    <source>
        <dbReference type="EMBL" id="KYC45068.1"/>
    </source>
</evidence>
<dbReference type="InterPro" id="IPR011108">
    <property type="entry name" value="RMMBL"/>
</dbReference>
<dbReference type="Pfam" id="PF10996">
    <property type="entry name" value="Beta-Casp"/>
    <property type="match status" value="1"/>
</dbReference>
<dbReference type="InterPro" id="IPR025202">
    <property type="entry name" value="PLD-like_dom"/>
</dbReference>
<dbReference type="SUPFAM" id="SSF56281">
    <property type="entry name" value="Metallo-hydrolase/oxidoreductase"/>
    <property type="match status" value="1"/>
</dbReference>
<protein>
    <submittedName>
        <fullName evidence="3">Beta-Casp domain protein</fullName>
    </submittedName>
</protein>
<dbReference type="GO" id="GO:0016787">
    <property type="term" value="F:hydrolase activity"/>
    <property type="evidence" value="ECO:0007669"/>
    <property type="project" value="UniProtKB-KW"/>
</dbReference>
<evidence type="ECO:0000259" key="2">
    <source>
        <dbReference type="PROSITE" id="PS50035"/>
    </source>
</evidence>
<evidence type="ECO:0000256" key="1">
    <source>
        <dbReference type="ARBA" id="ARBA00022801"/>
    </source>
</evidence>
<dbReference type="Gene3D" id="3.40.50.10890">
    <property type="match status" value="1"/>
</dbReference>
<dbReference type="PROSITE" id="PS50035">
    <property type="entry name" value="PLD"/>
    <property type="match status" value="1"/>
</dbReference>
<dbReference type="InterPro" id="IPR036866">
    <property type="entry name" value="RibonucZ/Hydroxyglut_hydro"/>
</dbReference>
<dbReference type="STRING" id="1705564.APG08_01420"/>
<proteinExistence type="predicted"/>
<dbReference type="GO" id="GO:0004521">
    <property type="term" value="F:RNA endonuclease activity"/>
    <property type="evidence" value="ECO:0007669"/>
    <property type="project" value="TreeGrafter"/>
</dbReference>
<comment type="caution">
    <text evidence="3">The sequence shown here is derived from an EMBL/GenBank/DDBJ whole genome shotgun (WGS) entry which is preliminary data.</text>
</comment>
<keyword evidence="1" id="KW-0378">Hydrolase</keyword>
<gene>
    <name evidence="3" type="ORF">AMQ22_02241</name>
</gene>